<comment type="function">
    <text evidence="12">Involved in protein export. Acts as a chaperone by maintaining the newly synthesized protein in an open conformation. Functions as a peptidyl-prolyl cis-trans isomerase.</text>
</comment>
<keyword evidence="7 12" id="KW-0697">Rotamase</keyword>
<dbReference type="GO" id="GO:0043335">
    <property type="term" value="P:protein unfolding"/>
    <property type="evidence" value="ECO:0007669"/>
    <property type="project" value="TreeGrafter"/>
</dbReference>
<dbReference type="InterPro" id="IPR008881">
    <property type="entry name" value="Trigger_fac_ribosome-bd_bac"/>
</dbReference>
<proteinExistence type="inferred from homology"/>
<evidence type="ECO:0000256" key="14">
    <source>
        <dbReference type="RuleBase" id="RU003914"/>
    </source>
</evidence>
<dbReference type="InterPro" id="IPR037041">
    <property type="entry name" value="Trigger_fac_C_sf"/>
</dbReference>
<dbReference type="SUPFAM" id="SSF54534">
    <property type="entry name" value="FKBP-like"/>
    <property type="match status" value="1"/>
</dbReference>
<dbReference type="InterPro" id="IPR036611">
    <property type="entry name" value="Trigger_fac_ribosome-bd_sf"/>
</dbReference>
<evidence type="ECO:0000256" key="15">
    <source>
        <dbReference type="SAM" id="MobiDB-lite"/>
    </source>
</evidence>
<evidence type="ECO:0000256" key="12">
    <source>
        <dbReference type="HAMAP-Rule" id="MF_00303"/>
    </source>
</evidence>
<feature type="compositionally biased region" description="Acidic residues" evidence="15">
    <location>
        <begin position="519"/>
        <end position="537"/>
    </location>
</feature>
<dbReference type="NCBIfam" id="TIGR00115">
    <property type="entry name" value="tig"/>
    <property type="match status" value="1"/>
</dbReference>
<dbReference type="InterPro" id="IPR008880">
    <property type="entry name" value="Trigger_fac_C"/>
</dbReference>
<evidence type="ECO:0000256" key="6">
    <source>
        <dbReference type="ARBA" id="ARBA00022618"/>
    </source>
</evidence>
<dbReference type="GO" id="GO:0003755">
    <property type="term" value="F:peptidyl-prolyl cis-trans isomerase activity"/>
    <property type="evidence" value="ECO:0007669"/>
    <property type="project" value="UniProtKB-UniRule"/>
</dbReference>
<comment type="similarity">
    <text evidence="2 12 14">Belongs to the FKBP-type PPIase family. Tig subfamily.</text>
</comment>
<dbReference type="PANTHER" id="PTHR30560:SF3">
    <property type="entry name" value="TRIGGER FACTOR-LIKE PROTEIN TIG, CHLOROPLASTIC"/>
    <property type="match status" value="1"/>
</dbReference>
<dbReference type="FunFam" id="3.10.50.40:FF:000019">
    <property type="entry name" value="Trigger factor"/>
    <property type="match status" value="1"/>
</dbReference>
<feature type="region of interest" description="Disordered" evidence="15">
    <location>
        <begin position="55"/>
        <end position="89"/>
    </location>
</feature>
<dbReference type="GO" id="GO:0015031">
    <property type="term" value="P:protein transport"/>
    <property type="evidence" value="ECO:0007669"/>
    <property type="project" value="UniProtKB-UniRule"/>
</dbReference>
<reference evidence="17 18" key="1">
    <citation type="submission" date="2019-06" db="EMBL/GenBank/DDBJ databases">
        <title>Streptomyces sporangiiformans sp. nov., a novel actinomycete isolated from soil in Mount Song.</title>
        <authorList>
            <person name="Han L."/>
        </authorList>
    </citation>
    <scope>NUCLEOTIDE SEQUENCE [LARGE SCALE GENOMIC DNA]</scope>
    <source>
        <strain evidence="17 18">NEAU-SSA 1</strain>
    </source>
</reference>
<organism evidence="17 18">
    <name type="scientific">Streptomyces sporangiiformans</name>
    <dbReference type="NCBI Taxonomy" id="2315329"/>
    <lineage>
        <taxon>Bacteria</taxon>
        <taxon>Bacillati</taxon>
        <taxon>Actinomycetota</taxon>
        <taxon>Actinomycetes</taxon>
        <taxon>Kitasatosporales</taxon>
        <taxon>Streptomycetaceae</taxon>
        <taxon>Streptomyces</taxon>
    </lineage>
</organism>
<gene>
    <name evidence="12" type="primary">tig</name>
    <name evidence="17" type="ORF">FGD71_030490</name>
</gene>
<accession>A0A505D8B0</accession>
<dbReference type="HAMAP" id="MF_00303">
    <property type="entry name" value="Trigger_factor_Tig"/>
    <property type="match status" value="1"/>
</dbReference>
<dbReference type="InterPro" id="IPR046357">
    <property type="entry name" value="PPIase_dom_sf"/>
</dbReference>
<evidence type="ECO:0000256" key="2">
    <source>
        <dbReference type="ARBA" id="ARBA00005464"/>
    </source>
</evidence>
<feature type="region of interest" description="Disordered" evidence="15">
    <location>
        <begin position="1"/>
        <end position="24"/>
    </location>
</feature>
<dbReference type="SUPFAM" id="SSF109998">
    <property type="entry name" value="Triger factor/SurA peptide-binding domain-like"/>
    <property type="match status" value="1"/>
</dbReference>
<sequence>MGAEGRGFKSRHPDHRPDPTGVQSRDLRDRKIAFWGVYRLRLLCKLRARVSALSRFSKGRESAEAPAAPGRGRQQNPQEVSHQGDRTVKSAVETLNPTRVRLTVEVPFEELKDSLDAAYKKINQQVTVKGFRKGKIPARVIDQRFGRGAVLEEAVNDALPKFYTDAVNNAELNVLGQPEVDITELKDGETLNFTAEVDIRPAIEIPDYSGIEVEVDAVEVTDEDVDKAVTELRERFASTSPVERAAEDGDVVTIDLEAKVDGEILEDGVASGVSYTIGSGELLDGIDDAVKGLEAGGEATFTSELKGGSAAGKEAEVTVKVTQVAARELPELDDEFAQLASEFDTLDELKADSRQRLENTKQYDQATQAQERVLEKLLELVEVPVPEKLLEDEINTRKHNLEHHQLGQMGLDLEKYLEIQGKTAEEFDTETREAAVKGIKTQFVLDELVNKEKLNVNQEELTEHLMRRAASSGMSPDQFAQAVVEGGQVPMLVGEVARGKALAVVVEAATVKDTNGEIVDLDDEDEDETGSETEAAAEAEGSAEATEEKPEA</sequence>
<comment type="subcellular location">
    <subcellularLocation>
        <location evidence="12">Cytoplasm</location>
    </subcellularLocation>
    <text evidence="12">About half TF is bound to the ribosome near the polypeptide exit tunnel while the other half is free in the cytoplasm.</text>
</comment>
<comment type="domain">
    <text evidence="12">Consists of 3 domains; the N-terminus binds the ribosome, the middle domain has PPIase activity, while the C-terminus has intrinsic chaperone activity on its own.</text>
</comment>
<dbReference type="FunFam" id="3.30.70.1050:FF:000003">
    <property type="entry name" value="Trigger factor"/>
    <property type="match status" value="1"/>
</dbReference>
<dbReference type="Pfam" id="PF05698">
    <property type="entry name" value="Trigger_C"/>
    <property type="match status" value="1"/>
</dbReference>
<evidence type="ECO:0000256" key="1">
    <source>
        <dbReference type="ARBA" id="ARBA00000971"/>
    </source>
</evidence>
<keyword evidence="8 12" id="KW-0143">Chaperone</keyword>
<evidence type="ECO:0000313" key="17">
    <source>
        <dbReference type="EMBL" id="TPQ18582.1"/>
    </source>
</evidence>
<dbReference type="GO" id="GO:0051083">
    <property type="term" value="P:'de novo' cotranslational protein folding"/>
    <property type="evidence" value="ECO:0007669"/>
    <property type="project" value="TreeGrafter"/>
</dbReference>
<keyword evidence="9 12" id="KW-0413">Isomerase</keyword>
<evidence type="ECO:0000256" key="11">
    <source>
        <dbReference type="ARBA" id="ARBA00029986"/>
    </source>
</evidence>
<dbReference type="Gene3D" id="3.30.70.1050">
    <property type="entry name" value="Trigger factor ribosome-binding domain"/>
    <property type="match status" value="1"/>
</dbReference>
<dbReference type="InterPro" id="IPR001179">
    <property type="entry name" value="PPIase_FKBP_dom"/>
</dbReference>
<evidence type="ECO:0000259" key="16">
    <source>
        <dbReference type="PROSITE" id="PS50059"/>
    </source>
</evidence>
<evidence type="ECO:0000256" key="5">
    <source>
        <dbReference type="ARBA" id="ARBA00022490"/>
    </source>
</evidence>
<dbReference type="GO" id="GO:0044183">
    <property type="term" value="F:protein folding chaperone"/>
    <property type="evidence" value="ECO:0007669"/>
    <property type="project" value="TreeGrafter"/>
</dbReference>
<evidence type="ECO:0000256" key="7">
    <source>
        <dbReference type="ARBA" id="ARBA00023110"/>
    </source>
</evidence>
<dbReference type="Proteomes" id="UP000317378">
    <property type="component" value="Unassembled WGS sequence"/>
</dbReference>
<dbReference type="GO" id="GO:0051301">
    <property type="term" value="P:cell division"/>
    <property type="evidence" value="ECO:0007669"/>
    <property type="project" value="UniProtKB-KW"/>
</dbReference>
<feature type="domain" description="PPIase FKBP-type" evidence="16">
    <location>
        <begin position="249"/>
        <end position="302"/>
    </location>
</feature>
<evidence type="ECO:0000256" key="13">
    <source>
        <dbReference type="PROSITE-ProRule" id="PRU00277"/>
    </source>
</evidence>
<comment type="caution">
    <text evidence="17">The sequence shown here is derived from an EMBL/GenBank/DDBJ whole genome shotgun (WGS) entry which is preliminary data.</text>
</comment>
<dbReference type="EC" id="5.2.1.8" evidence="3 12"/>
<evidence type="ECO:0000256" key="3">
    <source>
        <dbReference type="ARBA" id="ARBA00013194"/>
    </source>
</evidence>
<evidence type="ECO:0000256" key="10">
    <source>
        <dbReference type="ARBA" id="ARBA00023306"/>
    </source>
</evidence>
<dbReference type="OrthoDB" id="9767721at2"/>
<feature type="region of interest" description="Disordered" evidence="15">
    <location>
        <begin position="514"/>
        <end position="552"/>
    </location>
</feature>
<keyword evidence="5 12" id="KW-0963">Cytoplasm</keyword>
<protein>
    <recommendedName>
        <fullName evidence="4 12">Trigger factor</fullName>
        <shortName evidence="12">TF</shortName>
        <ecNumber evidence="3 12">5.2.1.8</ecNumber>
    </recommendedName>
    <alternativeName>
        <fullName evidence="11 12">PPIase</fullName>
    </alternativeName>
</protein>
<dbReference type="AlphaFoldDB" id="A0A505D8B0"/>
<keyword evidence="18" id="KW-1185">Reference proteome</keyword>
<keyword evidence="10 12" id="KW-0131">Cell cycle</keyword>
<dbReference type="Gene3D" id="1.10.3120.10">
    <property type="entry name" value="Trigger factor, C-terminal domain"/>
    <property type="match status" value="1"/>
</dbReference>
<dbReference type="Pfam" id="PF05697">
    <property type="entry name" value="Trigger_N"/>
    <property type="match status" value="1"/>
</dbReference>
<dbReference type="PROSITE" id="PS50059">
    <property type="entry name" value="FKBP_PPIASE"/>
    <property type="match status" value="1"/>
</dbReference>
<evidence type="ECO:0000256" key="8">
    <source>
        <dbReference type="ARBA" id="ARBA00023186"/>
    </source>
</evidence>
<dbReference type="PANTHER" id="PTHR30560">
    <property type="entry name" value="TRIGGER FACTOR CHAPERONE AND PEPTIDYL-PROLYL CIS/TRANS ISOMERASE"/>
    <property type="match status" value="1"/>
</dbReference>
<evidence type="ECO:0000256" key="9">
    <source>
        <dbReference type="ARBA" id="ARBA00023235"/>
    </source>
</evidence>
<dbReference type="Gene3D" id="3.10.50.40">
    <property type="match status" value="1"/>
</dbReference>
<dbReference type="GO" id="GO:0005737">
    <property type="term" value="C:cytoplasm"/>
    <property type="evidence" value="ECO:0007669"/>
    <property type="project" value="UniProtKB-SubCell"/>
</dbReference>
<dbReference type="GO" id="GO:0043022">
    <property type="term" value="F:ribosome binding"/>
    <property type="evidence" value="ECO:0007669"/>
    <property type="project" value="TreeGrafter"/>
</dbReference>
<evidence type="ECO:0000313" key="18">
    <source>
        <dbReference type="Proteomes" id="UP000317378"/>
    </source>
</evidence>
<dbReference type="InterPro" id="IPR027304">
    <property type="entry name" value="Trigger_fact/SurA_dom_sf"/>
</dbReference>
<evidence type="ECO:0000256" key="4">
    <source>
        <dbReference type="ARBA" id="ARBA00016902"/>
    </source>
</evidence>
<dbReference type="EMBL" id="VCHX02000174">
    <property type="protein sequence ID" value="TPQ18582.1"/>
    <property type="molecule type" value="Genomic_DNA"/>
</dbReference>
<dbReference type="InterPro" id="IPR005215">
    <property type="entry name" value="Trig_fac"/>
</dbReference>
<name>A0A505D8B0_9ACTN</name>
<dbReference type="SUPFAM" id="SSF102735">
    <property type="entry name" value="Trigger factor ribosome-binding domain"/>
    <property type="match status" value="1"/>
</dbReference>
<comment type="catalytic activity">
    <reaction evidence="1 12 13">
        <text>[protein]-peptidylproline (omega=180) = [protein]-peptidylproline (omega=0)</text>
        <dbReference type="Rhea" id="RHEA:16237"/>
        <dbReference type="Rhea" id="RHEA-COMP:10747"/>
        <dbReference type="Rhea" id="RHEA-COMP:10748"/>
        <dbReference type="ChEBI" id="CHEBI:83833"/>
        <dbReference type="ChEBI" id="CHEBI:83834"/>
        <dbReference type="EC" id="5.2.1.8"/>
    </reaction>
</comment>
<dbReference type="Pfam" id="PF00254">
    <property type="entry name" value="FKBP_C"/>
    <property type="match status" value="1"/>
</dbReference>
<keyword evidence="6 12" id="KW-0132">Cell division</keyword>